<dbReference type="EMBL" id="OX365700">
    <property type="protein sequence ID" value="CAI4032977.1"/>
    <property type="molecule type" value="Genomic_DNA"/>
</dbReference>
<dbReference type="Gene3D" id="1.20.120.340">
    <property type="entry name" value="Flagellar protein FliS"/>
    <property type="match status" value="1"/>
</dbReference>
<evidence type="ECO:0000256" key="5">
    <source>
        <dbReference type="ARBA" id="ARBA00023186"/>
    </source>
</evidence>
<keyword evidence="4 6" id="KW-1005">Bacterial flagellum biogenesis</keyword>
<keyword evidence="7" id="KW-0969">Cilium</keyword>
<dbReference type="PANTHER" id="PTHR34773:SF1">
    <property type="entry name" value="FLAGELLAR SECRETION CHAPERONE FLIS"/>
    <property type="match status" value="1"/>
</dbReference>
<keyword evidence="7" id="KW-0966">Cell projection</keyword>
<dbReference type="SUPFAM" id="SSF101116">
    <property type="entry name" value="Flagellar export chaperone FliS"/>
    <property type="match status" value="1"/>
</dbReference>
<gene>
    <name evidence="7" type="ORF">DNFV4_03407</name>
</gene>
<dbReference type="GO" id="GO:0071973">
    <property type="term" value="P:bacterial-type flagellum-dependent cell motility"/>
    <property type="evidence" value="ECO:0007669"/>
    <property type="project" value="TreeGrafter"/>
</dbReference>
<dbReference type="NCBIfam" id="TIGR00208">
    <property type="entry name" value="fliS"/>
    <property type="match status" value="1"/>
</dbReference>
<evidence type="ECO:0000313" key="8">
    <source>
        <dbReference type="Proteomes" id="UP001179121"/>
    </source>
</evidence>
<dbReference type="InterPro" id="IPR036584">
    <property type="entry name" value="FliS_sf"/>
</dbReference>
<dbReference type="PANTHER" id="PTHR34773">
    <property type="entry name" value="FLAGELLAR SECRETION CHAPERONE FLIS"/>
    <property type="match status" value="1"/>
</dbReference>
<protein>
    <recommendedName>
        <fullName evidence="6">Flagellar secretion chaperone FliS</fullName>
    </recommendedName>
</protein>
<evidence type="ECO:0000256" key="6">
    <source>
        <dbReference type="PIRNR" id="PIRNR039090"/>
    </source>
</evidence>
<dbReference type="Pfam" id="PF02561">
    <property type="entry name" value="FliS"/>
    <property type="match status" value="1"/>
</dbReference>
<dbReference type="GO" id="GO:0044780">
    <property type="term" value="P:bacterial-type flagellum assembly"/>
    <property type="evidence" value="ECO:0007669"/>
    <property type="project" value="InterPro"/>
</dbReference>
<dbReference type="RefSeq" id="WP_289269788.1">
    <property type="nucleotide sequence ID" value="NZ_OX365700.1"/>
</dbReference>
<keyword evidence="8" id="KW-1185">Reference proteome</keyword>
<comment type="similarity">
    <text evidence="2 6">Belongs to the FliS family.</text>
</comment>
<organism evidence="7 8">
    <name type="scientific">Nitrospira tepida</name>
    <dbReference type="NCBI Taxonomy" id="2973512"/>
    <lineage>
        <taxon>Bacteria</taxon>
        <taxon>Pseudomonadati</taxon>
        <taxon>Nitrospirota</taxon>
        <taxon>Nitrospiria</taxon>
        <taxon>Nitrospirales</taxon>
        <taxon>Nitrospiraceae</taxon>
        <taxon>Nitrospira</taxon>
    </lineage>
</organism>
<keyword evidence="3 6" id="KW-0963">Cytoplasm</keyword>
<name>A0AA86N1H4_9BACT</name>
<evidence type="ECO:0000256" key="1">
    <source>
        <dbReference type="ARBA" id="ARBA00004514"/>
    </source>
</evidence>
<dbReference type="CDD" id="cd16098">
    <property type="entry name" value="FliS"/>
    <property type="match status" value="1"/>
</dbReference>
<accession>A0AA86N1H4</accession>
<dbReference type="InterPro" id="IPR003713">
    <property type="entry name" value="FliS"/>
</dbReference>
<dbReference type="AlphaFoldDB" id="A0AA86N1H4"/>
<evidence type="ECO:0000256" key="3">
    <source>
        <dbReference type="ARBA" id="ARBA00022490"/>
    </source>
</evidence>
<evidence type="ECO:0000256" key="4">
    <source>
        <dbReference type="ARBA" id="ARBA00022795"/>
    </source>
</evidence>
<evidence type="ECO:0000313" key="7">
    <source>
        <dbReference type="EMBL" id="CAI4032977.1"/>
    </source>
</evidence>
<dbReference type="GO" id="GO:0005829">
    <property type="term" value="C:cytosol"/>
    <property type="evidence" value="ECO:0007669"/>
    <property type="project" value="UniProtKB-SubCell"/>
</dbReference>
<sequence length="130" mass="14574">MRTAVQQYQQTSVMTSSGVQVVVVLYDGAIQAMLLAQESIRGNRPADKARFLRRAVNIVTELSDVLDMQQGGDIAVSLRRLYDYILAELLHVNLHHQAYRLDGPVRCLTTLREAWQKLAESGAAIHARIE</sequence>
<keyword evidence="7" id="KW-0282">Flagellum</keyword>
<reference evidence="7" key="1">
    <citation type="submission" date="2022-10" db="EMBL/GenBank/DDBJ databases">
        <authorList>
            <person name="Koch H."/>
        </authorList>
    </citation>
    <scope>NUCLEOTIDE SEQUENCE</scope>
    <source>
        <strain evidence="7">DNF</strain>
    </source>
</reference>
<keyword evidence="5" id="KW-0143">Chaperone</keyword>
<evidence type="ECO:0000256" key="2">
    <source>
        <dbReference type="ARBA" id="ARBA00008787"/>
    </source>
</evidence>
<proteinExistence type="inferred from homology"/>
<dbReference type="Proteomes" id="UP001179121">
    <property type="component" value="Chromosome"/>
</dbReference>
<comment type="subcellular location">
    <subcellularLocation>
        <location evidence="1 6">Cytoplasm</location>
        <location evidence="1 6">Cytosol</location>
    </subcellularLocation>
</comment>
<dbReference type="KEGG" id="nti:DNFV4_03407"/>
<dbReference type="PIRSF" id="PIRSF039090">
    <property type="entry name" value="Flis"/>
    <property type="match status" value="1"/>
</dbReference>